<reference evidence="1 2" key="1">
    <citation type="journal article" date="2019" name="Commun. Biol.">
        <title>The bagworm genome reveals a unique fibroin gene that provides high tensile strength.</title>
        <authorList>
            <person name="Kono N."/>
            <person name="Nakamura H."/>
            <person name="Ohtoshi R."/>
            <person name="Tomita M."/>
            <person name="Numata K."/>
            <person name="Arakawa K."/>
        </authorList>
    </citation>
    <scope>NUCLEOTIDE SEQUENCE [LARGE SCALE GENOMIC DNA]</scope>
</reference>
<gene>
    <name evidence="1" type="ORF">EVAR_56299_1</name>
</gene>
<proteinExistence type="predicted"/>
<protein>
    <submittedName>
        <fullName evidence="1">Uncharacterized protein</fullName>
    </submittedName>
</protein>
<organism evidence="1 2">
    <name type="scientific">Eumeta variegata</name>
    <name type="common">Bagworm moth</name>
    <name type="synonym">Eumeta japonica</name>
    <dbReference type="NCBI Taxonomy" id="151549"/>
    <lineage>
        <taxon>Eukaryota</taxon>
        <taxon>Metazoa</taxon>
        <taxon>Ecdysozoa</taxon>
        <taxon>Arthropoda</taxon>
        <taxon>Hexapoda</taxon>
        <taxon>Insecta</taxon>
        <taxon>Pterygota</taxon>
        <taxon>Neoptera</taxon>
        <taxon>Endopterygota</taxon>
        <taxon>Lepidoptera</taxon>
        <taxon>Glossata</taxon>
        <taxon>Ditrysia</taxon>
        <taxon>Tineoidea</taxon>
        <taxon>Psychidae</taxon>
        <taxon>Oiketicinae</taxon>
        <taxon>Eumeta</taxon>
    </lineage>
</organism>
<dbReference type="EMBL" id="BGZK01001533">
    <property type="protein sequence ID" value="GBP81829.1"/>
    <property type="molecule type" value="Genomic_DNA"/>
</dbReference>
<name>A0A4C1Z4J9_EUMVA</name>
<comment type="caution">
    <text evidence="1">The sequence shown here is derived from an EMBL/GenBank/DDBJ whole genome shotgun (WGS) entry which is preliminary data.</text>
</comment>
<evidence type="ECO:0000313" key="1">
    <source>
        <dbReference type="EMBL" id="GBP81829.1"/>
    </source>
</evidence>
<dbReference type="Proteomes" id="UP000299102">
    <property type="component" value="Unassembled WGS sequence"/>
</dbReference>
<sequence>MNRLARPMQYNSFIEYGRELAASADIFHPMNESSSGLLLLYHATTFLQQPLPSPLAPFLLYQPNFSSIPILYQETDNALVSSPEPRVSMSSDDHLYSSSSHTRLHLNNARNEIVDLISTKLYEITLWNNLEISVKYD</sequence>
<dbReference type="AlphaFoldDB" id="A0A4C1Z4J9"/>
<accession>A0A4C1Z4J9</accession>
<keyword evidence="2" id="KW-1185">Reference proteome</keyword>
<evidence type="ECO:0000313" key="2">
    <source>
        <dbReference type="Proteomes" id="UP000299102"/>
    </source>
</evidence>